<sequence>MPPPLNYSEAFLKSTNAALPGFSPQFPTLFPPLPSRTVAPAFTHPAPVNPTPPAHLSRITGLPPLPPPYPTLLPHSTPFNSNFLSTSTQAPVTITNAIDSGDHTTPTDPFASSHLPSTTSSTPESQLVTASSSSAQETQSKSSATPKPALTTTPGTGESKTTRRRGSVGHIRGRATTTMMPGKVVTHITVTVVDTRDSSRGRQPDDLHGEVPPDESDETKEEHKPDSTKQEKGSQGQNSASREITTDKEENEASSPDIVIRTDKGDHGQPPITHIDLSSNGGTPLIITHLPNSKTSPPFPTDRGQGITGGSTKTTAPNIPSPVVVPIQTAGRAGEDFSKVETLDINTMSGMGTRERCLLQVVNNAKEKYAKYECQCAVGEMEVNGVCEGHESDLAFFKMDVQSACGVTQLTFDQRKWVAIAKLAESLDLPACVRMSSNGDPNVNAICGTGCDLRNIQKLMKHVSGDPKRVFIDGELSEAYRWKTP</sequence>
<evidence type="ECO:0000313" key="3">
    <source>
        <dbReference type="Proteomes" id="UP000271889"/>
    </source>
</evidence>
<evidence type="ECO:0000256" key="1">
    <source>
        <dbReference type="SAM" id="MobiDB-lite"/>
    </source>
</evidence>
<protein>
    <submittedName>
        <fullName evidence="2">Uncharacterized protein</fullName>
    </submittedName>
</protein>
<feature type="compositionally biased region" description="Polar residues" evidence="1">
    <location>
        <begin position="233"/>
        <end position="243"/>
    </location>
</feature>
<feature type="compositionally biased region" description="Basic and acidic residues" evidence="1">
    <location>
        <begin position="194"/>
        <end position="211"/>
    </location>
</feature>
<feature type="compositionally biased region" description="Polar residues" evidence="1">
    <location>
        <begin position="96"/>
        <end position="107"/>
    </location>
</feature>
<reference evidence="2 3" key="1">
    <citation type="submission" date="2018-11" db="EMBL/GenBank/DDBJ databases">
        <authorList>
            <consortium name="Pathogen Informatics"/>
        </authorList>
    </citation>
    <scope>NUCLEOTIDE SEQUENCE [LARGE SCALE GENOMIC DNA]</scope>
</reference>
<accession>A0A3P6QFE9</accession>
<gene>
    <name evidence="2" type="ORF">CGOC_LOCUS1009</name>
</gene>
<keyword evidence="3" id="KW-1185">Reference proteome</keyword>
<dbReference type="OrthoDB" id="6514358at2759"/>
<dbReference type="AlphaFoldDB" id="A0A3P6QFE9"/>
<feature type="compositionally biased region" description="Low complexity" evidence="1">
    <location>
        <begin position="184"/>
        <end position="193"/>
    </location>
</feature>
<evidence type="ECO:0000313" key="2">
    <source>
        <dbReference type="EMBL" id="VDK47369.1"/>
    </source>
</evidence>
<feature type="compositionally biased region" description="Low complexity" evidence="1">
    <location>
        <begin position="112"/>
        <end position="159"/>
    </location>
</feature>
<proteinExistence type="predicted"/>
<name>A0A3P6QFE9_CYLGO</name>
<dbReference type="EMBL" id="UYRV01001683">
    <property type="protein sequence ID" value="VDK47369.1"/>
    <property type="molecule type" value="Genomic_DNA"/>
</dbReference>
<feature type="region of interest" description="Disordered" evidence="1">
    <location>
        <begin position="96"/>
        <end position="283"/>
    </location>
</feature>
<feature type="compositionally biased region" description="Basic and acidic residues" evidence="1">
    <location>
        <begin position="220"/>
        <end position="232"/>
    </location>
</feature>
<organism evidence="2 3">
    <name type="scientific">Cylicostephanus goldi</name>
    <name type="common">Nematode worm</name>
    <dbReference type="NCBI Taxonomy" id="71465"/>
    <lineage>
        <taxon>Eukaryota</taxon>
        <taxon>Metazoa</taxon>
        <taxon>Ecdysozoa</taxon>
        <taxon>Nematoda</taxon>
        <taxon>Chromadorea</taxon>
        <taxon>Rhabditida</taxon>
        <taxon>Rhabditina</taxon>
        <taxon>Rhabditomorpha</taxon>
        <taxon>Strongyloidea</taxon>
        <taxon>Strongylidae</taxon>
        <taxon>Cylicostephanus</taxon>
    </lineage>
</organism>
<dbReference type="Proteomes" id="UP000271889">
    <property type="component" value="Unassembled WGS sequence"/>
</dbReference>
<feature type="compositionally biased region" description="Basic residues" evidence="1">
    <location>
        <begin position="162"/>
        <end position="173"/>
    </location>
</feature>